<accession>A0A507QUL7</accession>
<dbReference type="OrthoDB" id="4485682at2759"/>
<proteinExistence type="predicted"/>
<name>A0A507QUL7_MONPU</name>
<comment type="caution">
    <text evidence="1">The sequence shown here is derived from an EMBL/GenBank/DDBJ whole genome shotgun (WGS) entry which is preliminary data.</text>
</comment>
<dbReference type="Proteomes" id="UP000319663">
    <property type="component" value="Unassembled WGS sequence"/>
</dbReference>
<organism evidence="1 2">
    <name type="scientific">Monascus purpureus</name>
    <name type="common">Red mold</name>
    <name type="synonym">Monascus anka</name>
    <dbReference type="NCBI Taxonomy" id="5098"/>
    <lineage>
        <taxon>Eukaryota</taxon>
        <taxon>Fungi</taxon>
        <taxon>Dikarya</taxon>
        <taxon>Ascomycota</taxon>
        <taxon>Pezizomycotina</taxon>
        <taxon>Eurotiomycetes</taxon>
        <taxon>Eurotiomycetidae</taxon>
        <taxon>Eurotiales</taxon>
        <taxon>Aspergillaceae</taxon>
        <taxon>Monascus</taxon>
    </lineage>
</organism>
<gene>
    <name evidence="1" type="ORF">MPDQ_007803</name>
</gene>
<evidence type="ECO:0000313" key="1">
    <source>
        <dbReference type="EMBL" id="TQB71040.1"/>
    </source>
</evidence>
<dbReference type="STRING" id="5098.A0A507QUL7"/>
<reference evidence="1 2" key="1">
    <citation type="submission" date="2019-06" db="EMBL/GenBank/DDBJ databases">
        <title>Wine fermentation using esterase from Monascus purpureus.</title>
        <authorList>
            <person name="Geng C."/>
            <person name="Zhang Y."/>
        </authorList>
    </citation>
    <scope>NUCLEOTIDE SEQUENCE [LARGE SCALE GENOMIC DNA]</scope>
    <source>
        <strain evidence="1">HQ1</strain>
    </source>
</reference>
<protein>
    <submittedName>
        <fullName evidence="1">Uncharacterized protein</fullName>
    </submittedName>
</protein>
<evidence type="ECO:0000313" key="2">
    <source>
        <dbReference type="Proteomes" id="UP000319663"/>
    </source>
</evidence>
<keyword evidence="2" id="KW-1185">Reference proteome</keyword>
<dbReference type="AlphaFoldDB" id="A0A507QUL7"/>
<dbReference type="EMBL" id="VIFY01000089">
    <property type="protein sequence ID" value="TQB71040.1"/>
    <property type="molecule type" value="Genomic_DNA"/>
</dbReference>
<sequence length="127" mass="15534">MPQTKKLPEDVDWNAFVQQPDNKTEGILAEPTKKRILHVKRNFQKFSSKLNPPKYEHWIKNITLRLIEGFLRWYLNEHNMKYQSGFLVFARDFRIFWCEEMDRLFPYDLRRRMTRAGYHPSIMNARN</sequence>